<evidence type="ECO:0000313" key="1">
    <source>
        <dbReference type="EMBL" id="KAJ1902250.1"/>
    </source>
</evidence>
<keyword evidence="2" id="KW-1185">Reference proteome</keyword>
<name>A0ACC1IWX3_9FUNG</name>
<gene>
    <name evidence="1" type="primary">ARE2</name>
    <name evidence="1" type="ORF">LPJ66_000137</name>
</gene>
<dbReference type="EMBL" id="JANBPG010000003">
    <property type="protein sequence ID" value="KAJ1902250.1"/>
    <property type="molecule type" value="Genomic_DNA"/>
</dbReference>
<dbReference type="Proteomes" id="UP001150581">
    <property type="component" value="Unassembled WGS sequence"/>
</dbReference>
<sequence length="625" mass="71080">MFAPQIAARPPSSCSSLEQQDPLQTREELEAGQAEGSLPPVFSPSLHLSLRKDHEFSTSSNNTSESASKLCDLHPHAPTSHISDSSDDTLPPSPSSSPSPPAAKNPNDYAANNNADNERSGQLSTASQETKSRGKCKPVQIFFRPQTSILDYTELMYQGSDRMRGLVTCFWTIIGAYLVSLLASHYESNGEIMSLSLGSLIFSRGMDLMLSDLALVVSTAFVVPLVRICWVGWQKPGIFDPHSRQSMAIQALAEIVWLVVWYSWQGTRGWPWSQRCFFALHTMVNWMKIHSYTSTNRRLAGIQRTKNELIAEQKRSLDEQDNSTNDEGTDLDSEIASLEAELCPYTVRFPANLTLGNYCMFQLCPTFVYELEYPRTTHIRWGYVVEKLAGTAGIFIVFYVVVAHLMIPHLERMPENGILLTTIHLTGPMATCWLLFFFITFDSIANGFAELTRFADRRFYDDWWNARGLDEFSRKWNRPVHMFLARHIYMPMRENWHIRDLSSSNKSSRGFLSRLRRNVPASVAAMAMTFFFSSILHEVTVVVACHRWNHGMFFFSQMMQIPLIIMSEKILWFKEQQALRNWLFWLAMVCFQPLLLCAYTFKAFEDRALQVNSLVNVAVVAVAAA</sequence>
<organism evidence="1 2">
    <name type="scientific">Kickxella alabastrina</name>
    <dbReference type="NCBI Taxonomy" id="61397"/>
    <lineage>
        <taxon>Eukaryota</taxon>
        <taxon>Fungi</taxon>
        <taxon>Fungi incertae sedis</taxon>
        <taxon>Zoopagomycota</taxon>
        <taxon>Kickxellomycotina</taxon>
        <taxon>Kickxellomycetes</taxon>
        <taxon>Kickxellales</taxon>
        <taxon>Kickxellaceae</taxon>
        <taxon>Kickxella</taxon>
    </lineage>
</organism>
<proteinExistence type="predicted"/>
<comment type="caution">
    <text evidence="1">The sequence shown here is derived from an EMBL/GenBank/DDBJ whole genome shotgun (WGS) entry which is preliminary data.</text>
</comment>
<protein>
    <submittedName>
        <fullName evidence="1">Sterol O-acyltransferase 2 (Sterol-ester synthase 2)</fullName>
    </submittedName>
</protein>
<reference evidence="1" key="1">
    <citation type="submission" date="2022-07" db="EMBL/GenBank/DDBJ databases">
        <title>Phylogenomic reconstructions and comparative analyses of Kickxellomycotina fungi.</title>
        <authorList>
            <person name="Reynolds N.K."/>
            <person name="Stajich J.E."/>
            <person name="Barry K."/>
            <person name="Grigoriev I.V."/>
            <person name="Crous P."/>
            <person name="Smith M.E."/>
        </authorList>
    </citation>
    <scope>NUCLEOTIDE SEQUENCE</scope>
    <source>
        <strain evidence="1">Benny 63K</strain>
    </source>
</reference>
<accession>A0ACC1IWX3</accession>
<evidence type="ECO:0000313" key="2">
    <source>
        <dbReference type="Proteomes" id="UP001150581"/>
    </source>
</evidence>